<evidence type="ECO:0000256" key="6">
    <source>
        <dbReference type="ARBA" id="ARBA00022989"/>
    </source>
</evidence>
<accession>A0ABS4KBA8</accession>
<comment type="subcellular location">
    <subcellularLocation>
        <location evidence="1 8">Cell membrane</location>
        <topology evidence="1 8">Multi-pass membrane protein</topology>
    </subcellularLocation>
</comment>
<proteinExistence type="inferred from homology"/>
<keyword evidence="3" id="KW-0813">Transport</keyword>
<dbReference type="EMBL" id="JAGGLJ010000004">
    <property type="protein sequence ID" value="MBP2025063.1"/>
    <property type="molecule type" value="Genomic_DNA"/>
</dbReference>
<evidence type="ECO:0000256" key="7">
    <source>
        <dbReference type="ARBA" id="ARBA00023136"/>
    </source>
</evidence>
<evidence type="ECO:0000256" key="4">
    <source>
        <dbReference type="ARBA" id="ARBA00022475"/>
    </source>
</evidence>
<keyword evidence="10" id="KW-1185">Reference proteome</keyword>
<evidence type="ECO:0000256" key="3">
    <source>
        <dbReference type="ARBA" id="ARBA00022448"/>
    </source>
</evidence>
<organism evidence="9 10">
    <name type="scientific">Peptoniphilus stercorisuis</name>
    <dbReference type="NCBI Taxonomy" id="1436965"/>
    <lineage>
        <taxon>Bacteria</taxon>
        <taxon>Bacillati</taxon>
        <taxon>Bacillota</taxon>
        <taxon>Tissierellia</taxon>
        <taxon>Tissierellales</taxon>
        <taxon>Peptoniphilaceae</taxon>
        <taxon>Peptoniphilus</taxon>
    </lineage>
</organism>
<evidence type="ECO:0000256" key="1">
    <source>
        <dbReference type="ARBA" id="ARBA00004651"/>
    </source>
</evidence>
<feature type="transmembrane region" description="Helical" evidence="8">
    <location>
        <begin position="193"/>
        <end position="218"/>
    </location>
</feature>
<feature type="transmembrane region" description="Helical" evidence="8">
    <location>
        <begin position="154"/>
        <end position="172"/>
    </location>
</feature>
<keyword evidence="4 8" id="KW-1003">Cell membrane</keyword>
<dbReference type="Proteomes" id="UP001519306">
    <property type="component" value="Unassembled WGS sequence"/>
</dbReference>
<dbReference type="InterPro" id="IPR052017">
    <property type="entry name" value="TSUP"/>
</dbReference>
<evidence type="ECO:0000256" key="2">
    <source>
        <dbReference type="ARBA" id="ARBA00009142"/>
    </source>
</evidence>
<feature type="transmembrane region" description="Helical" evidence="8">
    <location>
        <begin position="72"/>
        <end position="94"/>
    </location>
</feature>
<protein>
    <recommendedName>
        <fullName evidence="8">Probable membrane transporter protein</fullName>
    </recommendedName>
</protein>
<evidence type="ECO:0000313" key="10">
    <source>
        <dbReference type="Proteomes" id="UP001519306"/>
    </source>
</evidence>
<keyword evidence="6 8" id="KW-1133">Transmembrane helix</keyword>
<name>A0ABS4KBA8_9FIRM</name>
<feature type="transmembrane region" description="Helical" evidence="8">
    <location>
        <begin position="230"/>
        <end position="248"/>
    </location>
</feature>
<comment type="caution">
    <text evidence="9">The sequence shown here is derived from an EMBL/GenBank/DDBJ whole genome shotgun (WGS) entry which is preliminary data.</text>
</comment>
<keyword evidence="5 8" id="KW-0812">Transmembrane</keyword>
<reference evidence="9 10" key="1">
    <citation type="submission" date="2021-03" db="EMBL/GenBank/DDBJ databases">
        <title>Genomic Encyclopedia of Type Strains, Phase IV (KMG-IV): sequencing the most valuable type-strain genomes for metagenomic binning, comparative biology and taxonomic classification.</title>
        <authorList>
            <person name="Goeker M."/>
        </authorList>
    </citation>
    <scope>NUCLEOTIDE SEQUENCE [LARGE SCALE GENOMIC DNA]</scope>
    <source>
        <strain evidence="9 10">DSM 27563</strain>
    </source>
</reference>
<dbReference type="RefSeq" id="WP_210060368.1">
    <property type="nucleotide sequence ID" value="NZ_JAGGLJ010000004.1"/>
</dbReference>
<evidence type="ECO:0000256" key="8">
    <source>
        <dbReference type="RuleBase" id="RU363041"/>
    </source>
</evidence>
<feature type="transmembrane region" description="Helical" evidence="8">
    <location>
        <begin position="100"/>
        <end position="117"/>
    </location>
</feature>
<dbReference type="InterPro" id="IPR002781">
    <property type="entry name" value="TM_pro_TauE-like"/>
</dbReference>
<evidence type="ECO:0000313" key="9">
    <source>
        <dbReference type="EMBL" id="MBP2025063.1"/>
    </source>
</evidence>
<dbReference type="Pfam" id="PF01925">
    <property type="entry name" value="TauE"/>
    <property type="match status" value="1"/>
</dbReference>
<dbReference type="PANTHER" id="PTHR30269:SF0">
    <property type="entry name" value="MEMBRANE TRANSPORTER PROTEIN YFCA-RELATED"/>
    <property type="match status" value="1"/>
</dbReference>
<dbReference type="PANTHER" id="PTHR30269">
    <property type="entry name" value="TRANSMEMBRANE PROTEIN YFCA"/>
    <property type="match status" value="1"/>
</dbReference>
<sequence length="251" mass="26927">MTTFMQFLIVCPLVFLAGFVDSIAGGGGLISLPAYMLAGFPVHFAIGTNKLSSAMGTILTTYRFAKKGFIKLNHAIFTIIFALLGSSIGAKLALLTDDRIFKILMLFILPITAFYVFKTKDLEGGGDAYSVKKTILISIPISFFVGMYDGFYGPGTGTFLILLLTGVAKMSLNSSAGITKAINLTTNLTALTIFFLNGKVLIPLGLVAGLFSILGNYLGTKVFITNGSKSVRPIILIVLALFYIKIISEVF</sequence>
<comment type="similarity">
    <text evidence="2 8">Belongs to the 4-toluene sulfonate uptake permease (TSUP) (TC 2.A.102) family.</text>
</comment>
<keyword evidence="7 8" id="KW-0472">Membrane</keyword>
<gene>
    <name evidence="9" type="ORF">J2Z71_000588</name>
</gene>
<evidence type="ECO:0000256" key="5">
    <source>
        <dbReference type="ARBA" id="ARBA00022692"/>
    </source>
</evidence>